<keyword evidence="2" id="KW-1185">Reference proteome</keyword>
<gene>
    <name evidence="1" type="ORF">C489_20981</name>
</gene>
<comment type="caution">
    <text evidence="1">The sequence shown here is derived from an EMBL/GenBank/DDBJ whole genome shotgun (WGS) entry which is preliminary data.</text>
</comment>
<evidence type="ECO:0000313" key="2">
    <source>
        <dbReference type="Proteomes" id="UP000011632"/>
    </source>
</evidence>
<organism evidence="1 2">
    <name type="scientific">Natrinema versiforme JCM 10478</name>
    <dbReference type="NCBI Taxonomy" id="1227496"/>
    <lineage>
        <taxon>Archaea</taxon>
        <taxon>Methanobacteriati</taxon>
        <taxon>Methanobacteriota</taxon>
        <taxon>Stenosarchaea group</taxon>
        <taxon>Halobacteria</taxon>
        <taxon>Halobacteriales</taxon>
        <taxon>Natrialbaceae</taxon>
        <taxon>Natrinema</taxon>
    </lineage>
</organism>
<dbReference type="Proteomes" id="UP000011632">
    <property type="component" value="Unassembled WGS sequence"/>
</dbReference>
<dbReference type="AlphaFoldDB" id="L9XN00"/>
<evidence type="ECO:0000313" key="1">
    <source>
        <dbReference type="EMBL" id="ELY62791.1"/>
    </source>
</evidence>
<reference evidence="1 2" key="1">
    <citation type="journal article" date="2014" name="PLoS Genet.">
        <title>Phylogenetically driven sequencing of extremely halophilic archaea reveals strategies for static and dynamic osmo-response.</title>
        <authorList>
            <person name="Becker E.A."/>
            <person name="Seitzer P.M."/>
            <person name="Tritt A."/>
            <person name="Larsen D."/>
            <person name="Krusor M."/>
            <person name="Yao A.I."/>
            <person name="Wu D."/>
            <person name="Madern D."/>
            <person name="Eisen J.A."/>
            <person name="Darling A.E."/>
            <person name="Facciotti M.T."/>
        </authorList>
    </citation>
    <scope>NUCLEOTIDE SEQUENCE [LARGE SCALE GENOMIC DNA]</scope>
    <source>
        <strain evidence="1 2">JCM 10478</strain>
    </source>
</reference>
<accession>L9XN00</accession>
<dbReference type="PATRIC" id="fig|1227496.3.peg.4194"/>
<dbReference type="EMBL" id="AOID01000066">
    <property type="protein sequence ID" value="ELY62791.1"/>
    <property type="molecule type" value="Genomic_DNA"/>
</dbReference>
<sequence length="134" mass="15324">MVLIRVLSLRLFDGVPETGWFLTSQTCSSLRNTLKQADSKEWGYDVEMNDLSDPRPPLPEWILDAYDVLCTHSRNSIETEDIQSIPREQALEVLHSTDELALEPEDATHALSRLIDRGYFYEVDGDLRVTTPED</sequence>
<name>L9XN00_9EURY</name>
<proteinExistence type="predicted"/>
<protein>
    <submittedName>
        <fullName evidence="1">Uncharacterized protein</fullName>
    </submittedName>
</protein>